<comment type="caution">
    <text evidence="1">The sequence shown here is derived from an EMBL/GenBank/DDBJ whole genome shotgun (WGS) entry which is preliminary data.</text>
</comment>
<proteinExistence type="predicted"/>
<reference evidence="1" key="1">
    <citation type="submission" date="2023-01" db="EMBL/GenBank/DDBJ databases">
        <authorList>
            <person name="Van Ghelder C."/>
            <person name="Rancurel C."/>
        </authorList>
    </citation>
    <scope>NUCLEOTIDE SEQUENCE</scope>
    <source>
        <strain evidence="1">CNCM I-4278</strain>
    </source>
</reference>
<organism evidence="1 2">
    <name type="scientific">Periconia digitata</name>
    <dbReference type="NCBI Taxonomy" id="1303443"/>
    <lineage>
        <taxon>Eukaryota</taxon>
        <taxon>Fungi</taxon>
        <taxon>Dikarya</taxon>
        <taxon>Ascomycota</taxon>
        <taxon>Pezizomycotina</taxon>
        <taxon>Dothideomycetes</taxon>
        <taxon>Pleosporomycetidae</taxon>
        <taxon>Pleosporales</taxon>
        <taxon>Massarineae</taxon>
        <taxon>Periconiaceae</taxon>
        <taxon>Periconia</taxon>
    </lineage>
</organism>
<evidence type="ECO:0000313" key="2">
    <source>
        <dbReference type="Proteomes" id="UP001152607"/>
    </source>
</evidence>
<dbReference type="Proteomes" id="UP001152607">
    <property type="component" value="Unassembled WGS sequence"/>
</dbReference>
<evidence type="ECO:0000313" key="1">
    <source>
        <dbReference type="EMBL" id="CAI6285359.1"/>
    </source>
</evidence>
<name>A0A9W4U3H9_9PLEO</name>
<gene>
    <name evidence="1" type="ORF">PDIGIT_LOCUS2277</name>
</gene>
<protein>
    <submittedName>
        <fullName evidence="1">Uncharacterized protein</fullName>
    </submittedName>
</protein>
<keyword evidence="2" id="KW-1185">Reference proteome</keyword>
<accession>A0A9W4U3H9</accession>
<dbReference type="EMBL" id="CAOQHR010000001">
    <property type="protein sequence ID" value="CAI6285359.1"/>
    <property type="molecule type" value="Genomic_DNA"/>
</dbReference>
<dbReference type="AlphaFoldDB" id="A0A9W4U3H9"/>
<sequence>MPLSRIYKPHFSIRNRPFHFSSFFTSSSIAGYVSKTRYNNQRAHKKCAARVISDPSDDRGGWR</sequence>